<dbReference type="SUPFAM" id="SSF52047">
    <property type="entry name" value="RNI-like"/>
    <property type="match status" value="1"/>
</dbReference>
<proteinExistence type="inferred from homology"/>
<dbReference type="InterPro" id="IPR001611">
    <property type="entry name" value="Leu-rich_rpt"/>
</dbReference>
<dbReference type="InterPro" id="IPR032675">
    <property type="entry name" value="LRR_dom_sf"/>
</dbReference>
<evidence type="ECO:0000256" key="4">
    <source>
        <dbReference type="ARBA" id="ARBA00022737"/>
    </source>
</evidence>
<comment type="similarity">
    <text evidence="1">Belongs to the LRRC42 family.</text>
</comment>
<keyword evidence="4" id="KW-0677">Repeat</keyword>
<protein>
    <recommendedName>
        <fullName evidence="2">Leucine-rich repeat-containing protein 42</fullName>
    </recommendedName>
</protein>
<sequence>MTTTKSLFQLCVNFICDNLQCLESLVGFPDSIGKSIFFAAFNIKPNTNGSISSPAIISGQNDYRNNLQVFFEAYGDCNILDSLSLQEDPLFLNETIDDSWWLYQCVSQLDLTYCGLGDSHDILPQLLSSTYRLQTLILKGNTLTDEGVRKLTLRNRMFNKAVLPLETLDLSENAGITEKSLQFLNCLHKLIILDISKTSISGKAITKQRLFASWRTLSDDYERKTGCRCVTTRLTVISSGWGVQAVEMWRKQFIQVRQQKAAMRHSSRARLSIPIRDCQNSPSFYTQSNKKIAGKCAKKQTYLNLSKTNDRNILVSRNQFFCPHSSVIEFEQFGSSIERTNISAFDRDTDHIALPDGSVQKHLGTDDYLSKGSCLRKHKLETISGTCSKNIAFDTVHEDPQTLFSCDIVKKEKHESLKHTHGQSKRMNCDISGPSDPLEQAEMEGSVHSLVMEYQCCQSDLSRARRACKRSFLEVVQEYM</sequence>
<dbReference type="Gene3D" id="3.80.10.10">
    <property type="entry name" value="Ribonuclease Inhibitor"/>
    <property type="match status" value="1"/>
</dbReference>
<evidence type="ECO:0000256" key="1">
    <source>
        <dbReference type="ARBA" id="ARBA00009297"/>
    </source>
</evidence>
<keyword evidence="3" id="KW-0433">Leucine-rich repeat</keyword>
<name>A0AAE0YE28_9GAST</name>
<dbReference type="AlphaFoldDB" id="A0AAE0YE28"/>
<dbReference type="Pfam" id="PF13516">
    <property type="entry name" value="LRR_6"/>
    <property type="match status" value="1"/>
</dbReference>
<accession>A0AAE0YE28</accession>
<keyword evidence="6" id="KW-1185">Reference proteome</keyword>
<dbReference type="Proteomes" id="UP001283361">
    <property type="component" value="Unassembled WGS sequence"/>
</dbReference>
<organism evidence="5 6">
    <name type="scientific">Elysia crispata</name>
    <name type="common">lettuce slug</name>
    <dbReference type="NCBI Taxonomy" id="231223"/>
    <lineage>
        <taxon>Eukaryota</taxon>
        <taxon>Metazoa</taxon>
        <taxon>Spiralia</taxon>
        <taxon>Lophotrochozoa</taxon>
        <taxon>Mollusca</taxon>
        <taxon>Gastropoda</taxon>
        <taxon>Heterobranchia</taxon>
        <taxon>Euthyneura</taxon>
        <taxon>Panpulmonata</taxon>
        <taxon>Sacoglossa</taxon>
        <taxon>Placobranchoidea</taxon>
        <taxon>Plakobranchidae</taxon>
        <taxon>Elysia</taxon>
    </lineage>
</organism>
<gene>
    <name evidence="5" type="ORF">RRG08_011314</name>
</gene>
<dbReference type="PANTHER" id="PTHR31994:SF3">
    <property type="entry name" value="LEUCINE-RICH REPEAT-CONTAINING PROTEIN 42"/>
    <property type="match status" value="1"/>
</dbReference>
<evidence type="ECO:0000313" key="6">
    <source>
        <dbReference type="Proteomes" id="UP001283361"/>
    </source>
</evidence>
<evidence type="ECO:0000256" key="2">
    <source>
        <dbReference type="ARBA" id="ARBA00014198"/>
    </source>
</evidence>
<comment type="caution">
    <text evidence="5">The sequence shown here is derived from an EMBL/GenBank/DDBJ whole genome shotgun (WGS) entry which is preliminary data.</text>
</comment>
<dbReference type="InterPro" id="IPR039631">
    <property type="entry name" value="LRRC42"/>
</dbReference>
<evidence type="ECO:0000256" key="3">
    <source>
        <dbReference type="ARBA" id="ARBA00022614"/>
    </source>
</evidence>
<dbReference type="EMBL" id="JAWDGP010006457">
    <property type="protein sequence ID" value="KAK3740852.1"/>
    <property type="molecule type" value="Genomic_DNA"/>
</dbReference>
<reference evidence="5" key="1">
    <citation type="journal article" date="2023" name="G3 (Bethesda)">
        <title>A reference genome for the long-term kleptoplast-retaining sea slug Elysia crispata morphotype clarki.</title>
        <authorList>
            <person name="Eastman K.E."/>
            <person name="Pendleton A.L."/>
            <person name="Shaikh M.A."/>
            <person name="Suttiyut T."/>
            <person name="Ogas R."/>
            <person name="Tomko P."/>
            <person name="Gavelis G."/>
            <person name="Widhalm J.R."/>
            <person name="Wisecaver J.H."/>
        </authorList>
    </citation>
    <scope>NUCLEOTIDE SEQUENCE</scope>
    <source>
        <strain evidence="5">ECLA1</strain>
    </source>
</reference>
<dbReference type="PANTHER" id="PTHR31994">
    <property type="entry name" value="LEUCINE-RICH REPEAT-CONTAINING PROTEIN 42"/>
    <property type="match status" value="1"/>
</dbReference>
<evidence type="ECO:0000313" key="5">
    <source>
        <dbReference type="EMBL" id="KAK3740852.1"/>
    </source>
</evidence>